<name>A0A844BDN6_9BURK</name>
<reference evidence="1 2" key="1">
    <citation type="submission" date="2019-11" db="EMBL/GenBank/DDBJ databases">
        <title>Caenimonas koreensis gen. nov., sp. nov., isolated from activated sludge.</title>
        <authorList>
            <person name="Seung H.R."/>
        </authorList>
    </citation>
    <scope>NUCLEOTIDE SEQUENCE [LARGE SCALE GENOMIC DNA]</scope>
    <source>
        <strain evidence="1 2">EMB320</strain>
    </source>
</reference>
<dbReference type="OrthoDB" id="6537357at2"/>
<dbReference type="Proteomes" id="UP000487350">
    <property type="component" value="Unassembled WGS sequence"/>
</dbReference>
<gene>
    <name evidence="1" type="ORF">GHT07_19965</name>
</gene>
<dbReference type="AlphaFoldDB" id="A0A844BDN6"/>
<sequence>MPLLGQAAIAMWWDMAPAHRDEFEHWHSHEHFPERLGIPGFRRGSRWADATGGPGFFVMYELDDYATLSSPHYLERLNNPTPWSRKLMPHHSNMVRSLTRVLGSFGGGLGQSMLTLRLSPAAGQGEALRASLCATLAALPLRPGLASAHLLQTQAPAIAPTQEQLIRGGVDPAADWIVLVNAYDAAAIALLLSGELCARALADAGAAGAPVSAIYDLRLAMTPSDLLPMP</sequence>
<keyword evidence="2" id="KW-1185">Reference proteome</keyword>
<comment type="caution">
    <text evidence="1">The sequence shown here is derived from an EMBL/GenBank/DDBJ whole genome shotgun (WGS) entry which is preliminary data.</text>
</comment>
<proteinExistence type="predicted"/>
<evidence type="ECO:0000313" key="1">
    <source>
        <dbReference type="EMBL" id="MRD49557.1"/>
    </source>
</evidence>
<protein>
    <submittedName>
        <fullName evidence="1">Uncharacterized protein</fullName>
    </submittedName>
</protein>
<dbReference type="EMBL" id="WJBU01000026">
    <property type="protein sequence ID" value="MRD49557.1"/>
    <property type="molecule type" value="Genomic_DNA"/>
</dbReference>
<evidence type="ECO:0000313" key="2">
    <source>
        <dbReference type="Proteomes" id="UP000487350"/>
    </source>
</evidence>
<organism evidence="1 2">
    <name type="scientific">Caenimonas koreensis DSM 17982</name>
    <dbReference type="NCBI Taxonomy" id="1121255"/>
    <lineage>
        <taxon>Bacteria</taxon>
        <taxon>Pseudomonadati</taxon>
        <taxon>Pseudomonadota</taxon>
        <taxon>Betaproteobacteria</taxon>
        <taxon>Burkholderiales</taxon>
        <taxon>Comamonadaceae</taxon>
        <taxon>Caenimonas</taxon>
    </lineage>
</organism>
<accession>A0A844BDN6</accession>
<dbReference type="RefSeq" id="WP_153586862.1">
    <property type="nucleotide sequence ID" value="NZ_WJBU01000026.1"/>
</dbReference>